<keyword evidence="4 5" id="KW-0472">Membrane</keyword>
<evidence type="ECO:0000313" key="7">
    <source>
        <dbReference type="EMBL" id="MBP2192441.1"/>
    </source>
</evidence>
<dbReference type="RefSeq" id="WP_209895270.1">
    <property type="nucleotide sequence ID" value="NZ_JAGGMR010000001.1"/>
</dbReference>
<evidence type="ECO:0000313" key="8">
    <source>
        <dbReference type="Proteomes" id="UP001519325"/>
    </source>
</evidence>
<dbReference type="Proteomes" id="UP001519325">
    <property type="component" value="Unassembled WGS sequence"/>
</dbReference>
<comment type="caution">
    <text evidence="7">The sequence shown here is derived from an EMBL/GenBank/DDBJ whole genome shotgun (WGS) entry which is preliminary data.</text>
</comment>
<feature type="domain" description="DUF202" evidence="6">
    <location>
        <begin position="7"/>
        <end position="66"/>
    </location>
</feature>
<sequence>MSTVPRDPGLQAERTALAWRRTAATAMCVALLLAHHAAQRPGIPSATAPIVSSVCLLVLAFVGHYRGRRVLADHHSSARAAALFASVAVAGASGTIAIGLYFG</sequence>
<evidence type="ECO:0000256" key="2">
    <source>
        <dbReference type="ARBA" id="ARBA00022692"/>
    </source>
</evidence>
<feature type="transmembrane region" description="Helical" evidence="5">
    <location>
        <begin position="47"/>
        <end position="65"/>
    </location>
</feature>
<proteinExistence type="predicted"/>
<accession>A0ABS4QL58</accession>
<gene>
    <name evidence="7" type="ORF">BJ987_005342</name>
</gene>
<keyword evidence="8" id="KW-1185">Reference proteome</keyword>
<keyword evidence="3 5" id="KW-1133">Transmembrane helix</keyword>
<dbReference type="EMBL" id="JAGGMR010000001">
    <property type="protein sequence ID" value="MBP2192441.1"/>
    <property type="molecule type" value="Genomic_DNA"/>
</dbReference>
<protein>
    <recommendedName>
        <fullName evidence="6">DUF202 domain-containing protein</fullName>
    </recommendedName>
</protein>
<evidence type="ECO:0000256" key="5">
    <source>
        <dbReference type="SAM" id="Phobius"/>
    </source>
</evidence>
<dbReference type="InterPro" id="IPR003807">
    <property type="entry name" value="DUF202"/>
</dbReference>
<name>A0ABS4QL58_9NOCA</name>
<evidence type="ECO:0000256" key="3">
    <source>
        <dbReference type="ARBA" id="ARBA00022989"/>
    </source>
</evidence>
<feature type="transmembrane region" description="Helical" evidence="5">
    <location>
        <begin position="77"/>
        <end position="102"/>
    </location>
</feature>
<evidence type="ECO:0000256" key="1">
    <source>
        <dbReference type="ARBA" id="ARBA00004127"/>
    </source>
</evidence>
<dbReference type="Pfam" id="PF02656">
    <property type="entry name" value="DUF202"/>
    <property type="match status" value="1"/>
</dbReference>
<evidence type="ECO:0000259" key="6">
    <source>
        <dbReference type="Pfam" id="PF02656"/>
    </source>
</evidence>
<organism evidence="7 8">
    <name type="scientific">Nocardia goodfellowii</name>
    <dbReference type="NCBI Taxonomy" id="882446"/>
    <lineage>
        <taxon>Bacteria</taxon>
        <taxon>Bacillati</taxon>
        <taxon>Actinomycetota</taxon>
        <taxon>Actinomycetes</taxon>
        <taxon>Mycobacteriales</taxon>
        <taxon>Nocardiaceae</taxon>
        <taxon>Nocardia</taxon>
    </lineage>
</organism>
<reference evidence="7 8" key="1">
    <citation type="submission" date="2021-03" db="EMBL/GenBank/DDBJ databases">
        <title>Sequencing the genomes of 1000 actinobacteria strains.</title>
        <authorList>
            <person name="Klenk H.-P."/>
        </authorList>
    </citation>
    <scope>NUCLEOTIDE SEQUENCE [LARGE SCALE GENOMIC DNA]</scope>
    <source>
        <strain evidence="7 8">DSM 45516</strain>
    </source>
</reference>
<evidence type="ECO:0000256" key="4">
    <source>
        <dbReference type="ARBA" id="ARBA00023136"/>
    </source>
</evidence>
<keyword evidence="2 5" id="KW-0812">Transmembrane</keyword>
<comment type="subcellular location">
    <subcellularLocation>
        <location evidence="1">Endomembrane system</location>
        <topology evidence="1">Multi-pass membrane protein</topology>
    </subcellularLocation>
</comment>